<evidence type="ECO:0000313" key="2">
    <source>
        <dbReference type="EMBL" id="EGH18871.1"/>
    </source>
</evidence>
<dbReference type="GO" id="GO:0006313">
    <property type="term" value="P:DNA transposition"/>
    <property type="evidence" value="ECO:0007669"/>
    <property type="project" value="InterPro"/>
</dbReference>
<evidence type="ECO:0000259" key="1">
    <source>
        <dbReference type="Pfam" id="PF04986"/>
    </source>
</evidence>
<sequence>KKKTKNGRKTVNYLGRYLKKPPISGSRLAHYTSGATLSFTYLDHRTK</sequence>
<evidence type="ECO:0000313" key="3">
    <source>
        <dbReference type="Proteomes" id="UP000005466"/>
    </source>
</evidence>
<dbReference type="EMBL" id="ADWY01003275">
    <property type="protein sequence ID" value="EGH18871.1"/>
    <property type="molecule type" value="Genomic_DNA"/>
</dbReference>
<dbReference type="InterPro" id="IPR007069">
    <property type="entry name" value="Transposase_32"/>
</dbReference>
<accession>F3CHX9</accession>
<name>F3CHX9_PSESG</name>
<dbReference type="Pfam" id="PF04986">
    <property type="entry name" value="Y2_Tnp"/>
    <property type="match status" value="1"/>
</dbReference>
<dbReference type="AlphaFoldDB" id="F3CHX9"/>
<organism evidence="2 3">
    <name type="scientific">Pseudomonas savastanoi pv. glycinea str. race 4</name>
    <dbReference type="NCBI Taxonomy" id="875330"/>
    <lineage>
        <taxon>Bacteria</taxon>
        <taxon>Pseudomonadati</taxon>
        <taxon>Pseudomonadota</taxon>
        <taxon>Gammaproteobacteria</taxon>
        <taxon>Pseudomonadales</taxon>
        <taxon>Pseudomonadaceae</taxon>
        <taxon>Pseudomonas</taxon>
    </lineage>
</organism>
<protein>
    <submittedName>
        <fullName evidence="2">ISPsy3, transposase</fullName>
    </submittedName>
</protein>
<comment type="caution">
    <text evidence="2">The sequence shown here is derived from an EMBL/GenBank/DDBJ whole genome shotgun (WGS) entry which is preliminary data.</text>
</comment>
<reference evidence="2 3" key="1">
    <citation type="journal article" date="2011" name="PLoS Pathog.">
        <title>Dynamic evolution of pathogenicity revealed by sequencing and comparative genomics of 19 Pseudomonas syringae isolates.</title>
        <authorList>
            <person name="Baltrus D.A."/>
            <person name="Nishimura M.T."/>
            <person name="Romanchuk A."/>
            <person name="Chang J.H."/>
            <person name="Mukhtar M.S."/>
            <person name="Cherkis K."/>
            <person name="Roach J."/>
            <person name="Grant S.R."/>
            <person name="Jones C.D."/>
            <person name="Dangl J.L."/>
        </authorList>
    </citation>
    <scope>NUCLEOTIDE SEQUENCE [LARGE SCALE GENOMIC DNA]</scope>
    <source>
        <strain evidence="3">race 4</strain>
    </source>
</reference>
<proteinExistence type="predicted"/>
<feature type="non-terminal residue" evidence="2">
    <location>
        <position position="47"/>
    </location>
</feature>
<feature type="non-terminal residue" evidence="2">
    <location>
        <position position="1"/>
    </location>
</feature>
<gene>
    <name evidence="2" type="ORF">Pgy4_38513</name>
</gene>
<dbReference type="GO" id="GO:0004803">
    <property type="term" value="F:transposase activity"/>
    <property type="evidence" value="ECO:0007669"/>
    <property type="project" value="InterPro"/>
</dbReference>
<dbReference type="GO" id="GO:0003677">
    <property type="term" value="F:DNA binding"/>
    <property type="evidence" value="ECO:0007669"/>
    <property type="project" value="InterPro"/>
</dbReference>
<feature type="domain" description="Transposase IS801/IS1294" evidence="1">
    <location>
        <begin position="1"/>
        <end position="47"/>
    </location>
</feature>
<dbReference type="Proteomes" id="UP000005466">
    <property type="component" value="Unassembled WGS sequence"/>
</dbReference>